<dbReference type="EMBL" id="JBJHZX010000021">
    <property type="protein sequence ID" value="MFL0196714.1"/>
    <property type="molecule type" value="Genomic_DNA"/>
</dbReference>
<organism evidence="1 2">
    <name type="scientific">Candidatus Clostridium eludens</name>
    <dbReference type="NCBI Taxonomy" id="3381663"/>
    <lineage>
        <taxon>Bacteria</taxon>
        <taxon>Bacillati</taxon>
        <taxon>Bacillota</taxon>
        <taxon>Clostridia</taxon>
        <taxon>Eubacteriales</taxon>
        <taxon>Clostridiaceae</taxon>
        <taxon>Clostridium</taxon>
    </lineage>
</organism>
<name>A0ABW8SL10_9CLOT</name>
<gene>
    <name evidence="1" type="ORF">ACJDU8_14280</name>
</gene>
<comment type="caution">
    <text evidence="1">The sequence shown here is derived from an EMBL/GenBank/DDBJ whole genome shotgun (WGS) entry which is preliminary data.</text>
</comment>
<sequence length="56" mass="6976">MEMHNKELFALMYNKVFEIANNYKSDCIYDEKVKKEVTRQFGKEKTDWFYDTWKKI</sequence>
<evidence type="ECO:0000313" key="1">
    <source>
        <dbReference type="EMBL" id="MFL0196714.1"/>
    </source>
</evidence>
<protein>
    <submittedName>
        <fullName evidence="1">Uncharacterized protein</fullName>
    </submittedName>
</protein>
<proteinExistence type="predicted"/>
<keyword evidence="2" id="KW-1185">Reference proteome</keyword>
<dbReference type="RefSeq" id="WP_406792822.1">
    <property type="nucleotide sequence ID" value="NZ_JBJHZX010000021.1"/>
</dbReference>
<evidence type="ECO:0000313" key="2">
    <source>
        <dbReference type="Proteomes" id="UP001623660"/>
    </source>
</evidence>
<dbReference type="Proteomes" id="UP001623660">
    <property type="component" value="Unassembled WGS sequence"/>
</dbReference>
<reference evidence="1 2" key="1">
    <citation type="submission" date="2024-11" db="EMBL/GenBank/DDBJ databases">
        <authorList>
            <person name="Heng Y.C."/>
            <person name="Lim A.C.H."/>
            <person name="Lee J.K.Y."/>
            <person name="Kittelmann S."/>
        </authorList>
    </citation>
    <scope>NUCLEOTIDE SEQUENCE [LARGE SCALE GENOMIC DNA]</scope>
    <source>
        <strain evidence="1 2">WILCCON 0269</strain>
    </source>
</reference>
<accession>A0ABW8SL10</accession>